<dbReference type="InterPro" id="IPR004183">
    <property type="entry name" value="Xdiol_dOase_suB"/>
</dbReference>
<dbReference type="PANTHER" id="PTHR30096">
    <property type="entry name" value="4,5-DOPA DIOXYGENASE EXTRADIOL-LIKE PROTEIN"/>
    <property type="match status" value="1"/>
</dbReference>
<keyword evidence="1" id="KW-0560">Oxidoreductase</keyword>
<evidence type="ECO:0000313" key="4">
    <source>
        <dbReference type="Proteomes" id="UP000297739"/>
    </source>
</evidence>
<organism evidence="3 4">
    <name type="scientific">Hymenobacter elongatus</name>
    <dbReference type="NCBI Taxonomy" id="877208"/>
    <lineage>
        <taxon>Bacteria</taxon>
        <taxon>Pseudomonadati</taxon>
        <taxon>Bacteroidota</taxon>
        <taxon>Cytophagia</taxon>
        <taxon>Cytophagales</taxon>
        <taxon>Hymenobacteraceae</taxon>
        <taxon>Hymenobacter</taxon>
    </lineage>
</organism>
<name>A0A4Z0PQM5_9BACT</name>
<dbReference type="EMBL" id="SRLD01000005">
    <property type="protein sequence ID" value="TGE18892.1"/>
    <property type="molecule type" value="Genomic_DNA"/>
</dbReference>
<dbReference type="Gene3D" id="3.40.830.10">
    <property type="entry name" value="LigB-like"/>
    <property type="match status" value="1"/>
</dbReference>
<dbReference type="Pfam" id="PF02900">
    <property type="entry name" value="LigB"/>
    <property type="match status" value="1"/>
</dbReference>
<proteinExistence type="predicted"/>
<evidence type="ECO:0000256" key="1">
    <source>
        <dbReference type="ARBA" id="ARBA00023002"/>
    </source>
</evidence>
<sequence>MTAFLCFALFRNKSNAFTRHLRQLGHRLRQPHAILVVSAHWLTRGTFAGLNAQPETIHDFGGFPRELLAVQYPAPGAPALARSIIEHVAEVHGGPRPQHLDGTAPPVS</sequence>
<dbReference type="SUPFAM" id="SSF53213">
    <property type="entry name" value="LigB-like"/>
    <property type="match status" value="1"/>
</dbReference>
<evidence type="ECO:0000259" key="2">
    <source>
        <dbReference type="Pfam" id="PF02900"/>
    </source>
</evidence>
<comment type="caution">
    <text evidence="3">The sequence shown here is derived from an EMBL/GenBank/DDBJ whole genome shotgun (WGS) entry which is preliminary data.</text>
</comment>
<protein>
    <recommendedName>
        <fullName evidence="2">Extradiol ring-cleavage dioxygenase class III enzyme subunit B domain-containing protein</fullName>
    </recommendedName>
</protein>
<keyword evidence="4" id="KW-1185">Reference proteome</keyword>
<dbReference type="GO" id="GO:0016702">
    <property type="term" value="F:oxidoreductase activity, acting on single donors with incorporation of molecular oxygen, incorporation of two atoms of oxygen"/>
    <property type="evidence" value="ECO:0007669"/>
    <property type="project" value="UniProtKB-ARBA"/>
</dbReference>
<reference evidence="3 4" key="1">
    <citation type="submission" date="2019-04" db="EMBL/GenBank/DDBJ databases">
        <authorList>
            <person name="Feng G."/>
            <person name="Zhang J."/>
            <person name="Zhu H."/>
        </authorList>
    </citation>
    <scope>NUCLEOTIDE SEQUENCE [LARGE SCALE GENOMIC DNA]</scope>
    <source>
        <strain evidence="3 4">JCM 17223</strain>
    </source>
</reference>
<evidence type="ECO:0000313" key="3">
    <source>
        <dbReference type="EMBL" id="TGE18892.1"/>
    </source>
</evidence>
<dbReference type="PANTHER" id="PTHR30096:SF0">
    <property type="entry name" value="4,5-DOPA DIOXYGENASE EXTRADIOL-LIKE PROTEIN"/>
    <property type="match status" value="1"/>
</dbReference>
<dbReference type="RefSeq" id="WP_135496405.1">
    <property type="nucleotide sequence ID" value="NZ_SRLD01000005.1"/>
</dbReference>
<dbReference type="GO" id="GO:0008198">
    <property type="term" value="F:ferrous iron binding"/>
    <property type="evidence" value="ECO:0007669"/>
    <property type="project" value="InterPro"/>
</dbReference>
<feature type="domain" description="Extradiol ring-cleavage dioxygenase class III enzyme subunit B" evidence="2">
    <location>
        <begin position="21"/>
        <end position="90"/>
    </location>
</feature>
<accession>A0A4Z0PQM5</accession>
<dbReference type="OrthoDB" id="9790889at2"/>
<gene>
    <name evidence="3" type="ORF">E5J99_03885</name>
</gene>
<dbReference type="Proteomes" id="UP000297739">
    <property type="component" value="Unassembled WGS sequence"/>
</dbReference>
<dbReference type="AlphaFoldDB" id="A0A4Z0PQM5"/>